<dbReference type="InterPro" id="IPR004045">
    <property type="entry name" value="Glutathione_S-Trfase_N"/>
</dbReference>
<dbReference type="PANTHER" id="PTHR43969:SF9">
    <property type="entry name" value="GLUTATHIONE S TRANSFERASE D10, ISOFORM A-RELATED"/>
    <property type="match status" value="1"/>
</dbReference>
<feature type="domain" description="GST N-terminal" evidence="2">
    <location>
        <begin position="16"/>
        <end position="97"/>
    </location>
</feature>
<dbReference type="InterPro" id="IPR004046">
    <property type="entry name" value="GST_C"/>
</dbReference>
<dbReference type="PANTHER" id="PTHR43969">
    <property type="entry name" value="GLUTATHIONE S TRANSFERASE D10, ISOFORM A-RELATED"/>
    <property type="match status" value="1"/>
</dbReference>
<dbReference type="PROSITE" id="PS50404">
    <property type="entry name" value="GST_NTER"/>
    <property type="match status" value="2"/>
</dbReference>
<organism evidence="4 5">
    <name type="scientific">Symbiodinium natans</name>
    <dbReference type="NCBI Taxonomy" id="878477"/>
    <lineage>
        <taxon>Eukaryota</taxon>
        <taxon>Sar</taxon>
        <taxon>Alveolata</taxon>
        <taxon>Dinophyceae</taxon>
        <taxon>Suessiales</taxon>
        <taxon>Symbiodiniaceae</taxon>
        <taxon>Symbiodinium</taxon>
    </lineage>
</organism>
<sequence>MGNFCGAPCADHGQAKTAKIHALPLSCNAMSPVLFAQDMGIGVFQFCDLMAGAHLKPEFLAKNPFHTIPTYEGLDGYTLGESNAILRYMAVRYAPQYYPLGDPKMCARIDWAMDAMSTSVYQKWLQRTYPILGFGSHPADQAKANEELNEVLSCFKQAFIGEGKYICGHTLTIADYKAMPYLHCAMQPTIKQKSGIQIDSWFESYVKDCMAAMPSSAMLKTADGYGMEEFLATKTDLPNYPGSIVTCGTGPTCNAIKTGAAKADEKAAKIHGLPLSPNCAGALMLAQETGVGAMQLCNLMEGAHKTPAYLEKNPFHQVPTYEGSDGFCLGEGNAILRYIASNYALQYYPGDAENRGKIDMAMDLFSTGIYQKLAVSICYPVFGFGSPPADQDKANKSASEALEALEKTFFKKGKFLVGQQPTIADFKALPYLFAANQPAVKRKTGFTLPPRFITYVNDCLEAFGKSSSLLTSAGGLSIKEHLAKKE</sequence>
<dbReference type="GO" id="GO:0006749">
    <property type="term" value="P:glutathione metabolic process"/>
    <property type="evidence" value="ECO:0007669"/>
    <property type="project" value="TreeGrafter"/>
</dbReference>
<dbReference type="SUPFAM" id="SSF52833">
    <property type="entry name" value="Thioredoxin-like"/>
    <property type="match status" value="2"/>
</dbReference>
<comment type="caution">
    <text evidence="4">The sequence shown here is derived from an EMBL/GenBank/DDBJ whole genome shotgun (WGS) entry which is preliminary data.</text>
</comment>
<dbReference type="Pfam" id="PF13417">
    <property type="entry name" value="GST_N_3"/>
    <property type="match status" value="2"/>
</dbReference>
<evidence type="ECO:0000259" key="2">
    <source>
        <dbReference type="PROSITE" id="PS50404"/>
    </source>
</evidence>
<evidence type="ECO:0000313" key="5">
    <source>
        <dbReference type="Proteomes" id="UP000604046"/>
    </source>
</evidence>
<keyword evidence="5" id="KW-1185">Reference proteome</keyword>
<dbReference type="InterPro" id="IPR010987">
    <property type="entry name" value="Glutathione-S-Trfase_C-like"/>
</dbReference>
<proteinExistence type="predicted"/>
<dbReference type="EMBL" id="CAJNDS010002634">
    <property type="protein sequence ID" value="CAE7551878.1"/>
    <property type="molecule type" value="Genomic_DNA"/>
</dbReference>
<comment type="subunit">
    <text evidence="1">Homodimer.</text>
</comment>
<dbReference type="Gene3D" id="3.40.30.10">
    <property type="entry name" value="Glutaredoxin"/>
    <property type="match status" value="2"/>
</dbReference>
<dbReference type="GO" id="GO:0004364">
    <property type="term" value="F:glutathione transferase activity"/>
    <property type="evidence" value="ECO:0007669"/>
    <property type="project" value="TreeGrafter"/>
</dbReference>
<dbReference type="SFLD" id="SFLDS00019">
    <property type="entry name" value="Glutathione_Transferase_(cytos"/>
    <property type="match status" value="2"/>
</dbReference>
<dbReference type="Gene3D" id="1.20.1050.10">
    <property type="match status" value="2"/>
</dbReference>
<dbReference type="Pfam" id="PF00043">
    <property type="entry name" value="GST_C"/>
    <property type="match status" value="1"/>
</dbReference>
<evidence type="ECO:0000313" key="4">
    <source>
        <dbReference type="EMBL" id="CAE7551878.1"/>
    </source>
</evidence>
<dbReference type="InterPro" id="IPR036282">
    <property type="entry name" value="Glutathione-S-Trfase_C_sf"/>
</dbReference>
<dbReference type="OrthoDB" id="2309723at2759"/>
<reference evidence="4" key="1">
    <citation type="submission" date="2021-02" db="EMBL/GenBank/DDBJ databases">
        <authorList>
            <person name="Dougan E. K."/>
            <person name="Rhodes N."/>
            <person name="Thang M."/>
            <person name="Chan C."/>
        </authorList>
    </citation>
    <scope>NUCLEOTIDE SEQUENCE</scope>
</reference>
<dbReference type="Proteomes" id="UP000604046">
    <property type="component" value="Unassembled WGS sequence"/>
</dbReference>
<accession>A0A812TW50</accession>
<dbReference type="AlphaFoldDB" id="A0A812TW50"/>
<feature type="domain" description="GST C-terminal" evidence="3">
    <location>
        <begin position="351"/>
        <end position="486"/>
    </location>
</feature>
<evidence type="ECO:0000259" key="3">
    <source>
        <dbReference type="PROSITE" id="PS50405"/>
    </source>
</evidence>
<gene>
    <name evidence="4" type="primary">GstD1</name>
    <name evidence="4" type="ORF">SNAT2548_LOCUS30998</name>
</gene>
<dbReference type="PROSITE" id="PS50405">
    <property type="entry name" value="GST_CTER"/>
    <property type="match status" value="1"/>
</dbReference>
<dbReference type="SUPFAM" id="SSF47616">
    <property type="entry name" value="GST C-terminal domain-like"/>
    <property type="match status" value="2"/>
</dbReference>
<dbReference type="InterPro" id="IPR036249">
    <property type="entry name" value="Thioredoxin-like_sf"/>
</dbReference>
<dbReference type="InterPro" id="IPR040079">
    <property type="entry name" value="Glutathione_S-Trfase"/>
</dbReference>
<protein>
    <submittedName>
        <fullName evidence="4">GstD1 protein</fullName>
    </submittedName>
</protein>
<name>A0A812TW50_9DINO</name>
<feature type="domain" description="GST N-terminal" evidence="2">
    <location>
        <begin position="266"/>
        <end position="347"/>
    </location>
</feature>
<evidence type="ECO:0000256" key="1">
    <source>
        <dbReference type="ARBA" id="ARBA00011738"/>
    </source>
</evidence>